<dbReference type="GO" id="GO:0005096">
    <property type="term" value="F:GTPase activator activity"/>
    <property type="evidence" value="ECO:0007669"/>
    <property type="project" value="UniProtKB-KW"/>
</dbReference>
<evidence type="ECO:0000256" key="7">
    <source>
        <dbReference type="ARBA" id="ARBA00022490"/>
    </source>
</evidence>
<evidence type="ECO:0000313" key="13">
    <source>
        <dbReference type="EMBL" id="TRY78537.1"/>
    </source>
</evidence>
<feature type="domain" description="Rab3GAP catalytic subunit C-terminal" evidence="12">
    <location>
        <begin position="778"/>
        <end position="993"/>
    </location>
</feature>
<evidence type="ECO:0000259" key="12">
    <source>
        <dbReference type="Pfam" id="PF19533"/>
    </source>
</evidence>
<gene>
    <name evidence="13" type="ORF">TCAL_04254</name>
</gene>
<dbReference type="Proteomes" id="UP000318571">
    <property type="component" value="Chromosome 11"/>
</dbReference>
<evidence type="ECO:0000256" key="5">
    <source>
        <dbReference type="ARBA" id="ARBA00015817"/>
    </source>
</evidence>
<dbReference type="GO" id="GO:0005794">
    <property type="term" value="C:Golgi apparatus"/>
    <property type="evidence" value="ECO:0007669"/>
    <property type="project" value="UniProtKB-SubCell"/>
</dbReference>
<dbReference type="InterPro" id="IPR045698">
    <property type="entry name" value="Rab3GAP1_C"/>
</dbReference>
<feature type="region of interest" description="Disordered" evidence="10">
    <location>
        <begin position="570"/>
        <end position="589"/>
    </location>
</feature>
<dbReference type="GO" id="GO:0005783">
    <property type="term" value="C:endoplasmic reticulum"/>
    <property type="evidence" value="ECO:0007669"/>
    <property type="project" value="UniProtKB-SubCell"/>
</dbReference>
<proteinExistence type="inferred from homology"/>
<evidence type="ECO:0000256" key="10">
    <source>
        <dbReference type="SAM" id="MobiDB-lite"/>
    </source>
</evidence>
<sequence>MTHLGPHLRHYGPVAPAAHPGSSTSPIQPKLMPPLTDTFEIEDFTALSDWEKFVAGFEDILRDWGVSHYHPPPDPAPTNATSPGVPWVWRQTRREIRFMDCGFWVTRFLRTLDVADDPPTVPPPTRSDGSVTPGSRACQSLMNGENDFPCSAHPIYYFYGLDEFIILSPQGTEQVDNPTRIKMVLGTLSVAAHNTECGIPMFIQVMQRSQAQFAGLCVNDRFRTMFEMAVLPKVPSSCRNLSEILYVFQEKLSQPLPMSVRGCRCTLRRTYRLEDWTSHAWTQAPPDFELFAMFGGQLGYLNDLRQLPFGAGQDPVKRLLLNTTWPGLVEETVLENDVHNDLDPLEAPSWSVSVQFEEQPQCLLGQYLRQFVKVSENHESMLRVLGDFFNQSDYDVDESVDNVPNALKRLTGPTYGLTDIIKSGRSRRNSNQPGPIKDDYLFKILEYLFPDSTDKPEFPYPQDFGSPSHRHNENFNNFRVLLSTIKSCPVDGLLWRFTIVAAHCLHILGGIKPLAHLMHEFMLEIRFRWENGRKLPGLPHGPPDHSYCLFHQKLQMINYCIDRKLARESVPNQSNEEAVTPKNDENSDEEFFDCDEDEEIEVDETKTNAADLPIWNQKPAGRAERLGKTMLLHHNDFMYVPICQEPAPMTDDQLAEQAEILLQLGSDAEGSELRAKMQSASLLSDMESFKAANPGSVLADFVRWHSPRDWIESQKDNGEKGKLSVRMMTPGNAWAEAWESAKPVPARRQKRLFDDTREAEKAIKFLTSLKPGEATQTLMPTFLHAAIHRLLLETLDNVPNLKDIISTVLPVLARLARFSCRPEVQHYSSETLPEFDTRTNLVRDVVQRLSAAEIKLSQALSLRAKFTKDVNFVKEKAQLDDQEQVARQMEDFVRQLYSCPEVKVVGASRGPAGQLIQKMFKEAEKATQMITDDMEAVTDAPLKVFPAPVSREYIIRVAVPRPFPYSAKSPQRLYVCIKDKEFRLAGAFTLDKEYL</sequence>
<dbReference type="EMBL" id="VCGU01000003">
    <property type="protein sequence ID" value="TRY78537.1"/>
    <property type="molecule type" value="Genomic_DNA"/>
</dbReference>
<dbReference type="Pfam" id="PF13890">
    <property type="entry name" value="Rab3-GTPase_cat"/>
    <property type="match status" value="1"/>
</dbReference>
<reference evidence="13 14" key="1">
    <citation type="journal article" date="2018" name="Nat. Ecol. Evol.">
        <title>Genomic signatures of mitonuclear coevolution across populations of Tigriopus californicus.</title>
        <authorList>
            <person name="Barreto F.S."/>
            <person name="Watson E.T."/>
            <person name="Lima T.G."/>
            <person name="Willett C.S."/>
            <person name="Edmands S."/>
            <person name="Li W."/>
            <person name="Burton R.S."/>
        </authorList>
    </citation>
    <scope>NUCLEOTIDE SEQUENCE [LARGE SCALE GENOMIC DNA]</scope>
    <source>
        <strain evidence="13 14">San Diego</strain>
    </source>
</reference>
<dbReference type="InterPro" id="IPR026147">
    <property type="entry name" value="Rab3GAP1_conserved"/>
</dbReference>
<dbReference type="PANTHER" id="PTHR21422">
    <property type="entry name" value="RAB3 GTPASE-ACTIVATING PROTEIN CATALYTIC SUBUNIT"/>
    <property type="match status" value="1"/>
</dbReference>
<dbReference type="PANTHER" id="PTHR21422:SF9">
    <property type="entry name" value="RAB3 GTPASE-ACTIVATING PROTEIN CATALYTIC SUBUNIT"/>
    <property type="match status" value="1"/>
</dbReference>
<organism evidence="13 14">
    <name type="scientific">Tigriopus californicus</name>
    <name type="common">Marine copepod</name>
    <dbReference type="NCBI Taxonomy" id="6832"/>
    <lineage>
        <taxon>Eukaryota</taxon>
        <taxon>Metazoa</taxon>
        <taxon>Ecdysozoa</taxon>
        <taxon>Arthropoda</taxon>
        <taxon>Crustacea</taxon>
        <taxon>Multicrustacea</taxon>
        <taxon>Hexanauplia</taxon>
        <taxon>Copepoda</taxon>
        <taxon>Harpacticoida</taxon>
        <taxon>Harpacticidae</taxon>
        <taxon>Tigriopus</taxon>
    </lineage>
</organism>
<dbReference type="OMA" id="KYAKHRR"/>
<dbReference type="STRING" id="6832.A0A553PLH6"/>
<accession>A0A553PLH6</accession>
<evidence type="ECO:0000313" key="14">
    <source>
        <dbReference type="Proteomes" id="UP000318571"/>
    </source>
</evidence>
<dbReference type="Pfam" id="PF19533">
    <property type="entry name" value="Rab3-GAP_cat_C"/>
    <property type="match status" value="1"/>
</dbReference>
<comment type="caution">
    <text evidence="13">The sequence shown here is derived from an EMBL/GenBank/DDBJ whole genome shotgun (WGS) entry which is preliminary data.</text>
</comment>
<comment type="subcellular location">
    <subcellularLocation>
        <location evidence="3">Cytoplasm</location>
    </subcellularLocation>
    <subcellularLocation>
        <location evidence="2">Endoplasmic reticulum</location>
    </subcellularLocation>
    <subcellularLocation>
        <location evidence="1">Golgi apparatus</location>
        <location evidence="1">cis-Golgi network</location>
    </subcellularLocation>
</comment>
<dbReference type="AlphaFoldDB" id="A0A553PLH6"/>
<keyword evidence="7" id="KW-0963">Cytoplasm</keyword>
<evidence type="ECO:0000256" key="9">
    <source>
        <dbReference type="ARBA" id="ARBA00023034"/>
    </source>
</evidence>
<evidence type="ECO:0000256" key="2">
    <source>
        <dbReference type="ARBA" id="ARBA00004240"/>
    </source>
</evidence>
<evidence type="ECO:0000256" key="4">
    <source>
        <dbReference type="ARBA" id="ARBA00008856"/>
    </source>
</evidence>
<comment type="similarity">
    <text evidence="4">Belongs to the Rab3-GAP catalytic subunit family.</text>
</comment>
<evidence type="ECO:0000256" key="6">
    <source>
        <dbReference type="ARBA" id="ARBA00022468"/>
    </source>
</evidence>
<dbReference type="InterPro" id="IPR045700">
    <property type="entry name" value="Rab3GAP1"/>
</dbReference>
<keyword evidence="14" id="KW-1185">Reference proteome</keyword>
<dbReference type="OrthoDB" id="17346at2759"/>
<name>A0A553PLH6_TIGCA</name>
<keyword evidence="6" id="KW-0343">GTPase activation</keyword>
<keyword evidence="9" id="KW-0333">Golgi apparatus</keyword>
<protein>
    <recommendedName>
        <fullName evidence="5">Rab3 GTPase-activating protein catalytic subunit</fullName>
    </recommendedName>
</protein>
<evidence type="ECO:0000256" key="8">
    <source>
        <dbReference type="ARBA" id="ARBA00022824"/>
    </source>
</evidence>
<evidence type="ECO:0000256" key="1">
    <source>
        <dbReference type="ARBA" id="ARBA00004222"/>
    </source>
</evidence>
<evidence type="ECO:0000259" key="11">
    <source>
        <dbReference type="Pfam" id="PF13890"/>
    </source>
</evidence>
<keyword evidence="8" id="KW-0256">Endoplasmic reticulum</keyword>
<feature type="domain" description="Rab3GAP catalytic subunit conserved" evidence="11">
    <location>
        <begin position="617"/>
        <end position="766"/>
    </location>
</feature>
<evidence type="ECO:0000256" key="3">
    <source>
        <dbReference type="ARBA" id="ARBA00004496"/>
    </source>
</evidence>